<proteinExistence type="predicted"/>
<protein>
    <recommendedName>
        <fullName evidence="2">Alginate export domain-containing protein</fullName>
    </recommendedName>
</protein>
<dbReference type="EMBL" id="NTJZ01000004">
    <property type="protein sequence ID" value="PDH34182.1"/>
    <property type="molecule type" value="Genomic_DNA"/>
</dbReference>
<evidence type="ECO:0000313" key="4">
    <source>
        <dbReference type="Proteomes" id="UP000219329"/>
    </source>
</evidence>
<evidence type="ECO:0000259" key="2">
    <source>
        <dbReference type="Pfam" id="PF13372"/>
    </source>
</evidence>
<keyword evidence="1" id="KW-0732">Signal</keyword>
<organism evidence="3 4">
    <name type="scientific">OM182 bacterium MED-G28</name>
    <dbReference type="NCBI Taxonomy" id="1986256"/>
    <lineage>
        <taxon>Bacteria</taxon>
        <taxon>Pseudomonadati</taxon>
        <taxon>Pseudomonadota</taxon>
        <taxon>Gammaproteobacteria</taxon>
        <taxon>OMG group</taxon>
        <taxon>OM182 clade</taxon>
    </lineage>
</organism>
<dbReference type="AlphaFoldDB" id="A0A2A5WCP8"/>
<dbReference type="Gene3D" id="2.40.160.100">
    <property type="match status" value="1"/>
</dbReference>
<feature type="domain" description="Alginate export" evidence="2">
    <location>
        <begin position="48"/>
        <end position="422"/>
    </location>
</feature>
<sequence>MSSLGKRKIDTTVALLLLSFLLFSSSFLFAAENPWRINDAINLDDGFSFGIVQRTRFENIADNVQLGASKNDQVLAIRTLLNAQYSKGSFTSQIEFADIRQELADKDSILKSRTVNAADFLQANVGYRFGTQQNTWARLGRFSEDWGSRRLMARNRFRNTINAFDGLVVHHDGDNGVHTRFMATQVVRRLPGDFANLLDNEIESDESSDAQQFYGFHTSFPNLFDAFTTEAFYYSIKEKDTSKVRTRNKKFDSMGFRLRKPPRAGEFEFEIETIFQTGERRGSAAATDTTNLDHRAYFQYLMLGYTFDVPSNLRLQIEIDYASGDNDPFDQDTERFDSLFGPTTFEFAVVGLYDPFNRSNILTPGIRLFADFSPDVSLMASYRHWWLADARDSWGRTGLRDRSGQSGRYLGQHLQLRLRWDVIPGNFRIETGGVYLDSKNLSNKEPKYFYTSATFTF</sequence>
<dbReference type="InterPro" id="IPR025388">
    <property type="entry name" value="Alginate_export_dom"/>
</dbReference>
<accession>A0A2A5WCP8</accession>
<dbReference type="InterPro" id="IPR053728">
    <property type="entry name" value="Alginate_Permeability_Chnl"/>
</dbReference>
<reference evidence="3 4" key="1">
    <citation type="submission" date="2017-08" db="EMBL/GenBank/DDBJ databases">
        <title>Fine stratification of microbial communities through a metagenomic profile of the photic zone.</title>
        <authorList>
            <person name="Haro-Moreno J.M."/>
            <person name="Lopez-Perez M."/>
            <person name="De La Torre J."/>
            <person name="Picazo A."/>
            <person name="Camacho A."/>
            <person name="Rodriguez-Valera F."/>
        </authorList>
    </citation>
    <scope>NUCLEOTIDE SEQUENCE [LARGE SCALE GENOMIC DNA]</scope>
    <source>
        <strain evidence="3">MED-G28</strain>
    </source>
</reference>
<name>A0A2A5WCP8_9GAMM</name>
<dbReference type="Pfam" id="PF13372">
    <property type="entry name" value="Alginate_exp"/>
    <property type="match status" value="1"/>
</dbReference>
<dbReference type="Proteomes" id="UP000219329">
    <property type="component" value="Unassembled WGS sequence"/>
</dbReference>
<comment type="caution">
    <text evidence="3">The sequence shown here is derived from an EMBL/GenBank/DDBJ whole genome shotgun (WGS) entry which is preliminary data.</text>
</comment>
<gene>
    <name evidence="3" type="ORF">CNF02_05140</name>
</gene>
<evidence type="ECO:0000313" key="3">
    <source>
        <dbReference type="EMBL" id="PDH34182.1"/>
    </source>
</evidence>
<evidence type="ECO:0000256" key="1">
    <source>
        <dbReference type="SAM" id="SignalP"/>
    </source>
</evidence>
<feature type="signal peptide" evidence="1">
    <location>
        <begin position="1"/>
        <end position="30"/>
    </location>
</feature>
<feature type="chain" id="PRO_5012924350" description="Alginate export domain-containing protein" evidence="1">
    <location>
        <begin position="31"/>
        <end position="457"/>
    </location>
</feature>